<evidence type="ECO:0000259" key="3">
    <source>
        <dbReference type="PROSITE" id="PS51833"/>
    </source>
</evidence>
<dbReference type="AlphaFoldDB" id="A0A6M1RTP6"/>
<dbReference type="PROSITE" id="PS51833">
    <property type="entry name" value="HDOD"/>
    <property type="match status" value="1"/>
</dbReference>
<dbReference type="PIRSF" id="PIRSF036883">
    <property type="entry name" value="RR_HD-GYP_mod"/>
    <property type="match status" value="1"/>
</dbReference>
<evidence type="ECO:0000256" key="1">
    <source>
        <dbReference type="PROSITE-ProRule" id="PRU00169"/>
    </source>
</evidence>
<feature type="domain" description="Response regulatory" evidence="2">
    <location>
        <begin position="6"/>
        <end position="121"/>
    </location>
</feature>
<dbReference type="Gene3D" id="1.10.3210.10">
    <property type="entry name" value="Hypothetical protein af1432"/>
    <property type="match status" value="1"/>
</dbReference>
<accession>A0A6M1RTP6</accession>
<dbReference type="Gene3D" id="3.40.50.2300">
    <property type="match status" value="1"/>
</dbReference>
<dbReference type="InterPro" id="IPR052340">
    <property type="entry name" value="RNase_Y/CdgJ"/>
</dbReference>
<dbReference type="SMART" id="SM00448">
    <property type="entry name" value="REC"/>
    <property type="match status" value="1"/>
</dbReference>
<dbReference type="InterPro" id="IPR001789">
    <property type="entry name" value="Sig_transdc_resp-reg_receiver"/>
</dbReference>
<dbReference type="InterPro" id="IPR011006">
    <property type="entry name" value="CheY-like_superfamily"/>
</dbReference>
<organism evidence="4 5">
    <name type="scientific">Limisphaera ngatamarikiensis</name>
    <dbReference type="NCBI Taxonomy" id="1324935"/>
    <lineage>
        <taxon>Bacteria</taxon>
        <taxon>Pseudomonadati</taxon>
        <taxon>Verrucomicrobiota</taxon>
        <taxon>Verrucomicrobiia</taxon>
        <taxon>Limisphaerales</taxon>
        <taxon>Limisphaeraceae</taxon>
        <taxon>Limisphaera</taxon>
    </lineage>
</organism>
<feature type="modified residue" description="4-aspartylphosphate" evidence="1">
    <location>
        <position position="57"/>
    </location>
</feature>
<sequence length="401" mass="44150">MNQRLRILFVDDEPMVLDGLRRALRGFRSEWDMAFAPNGPAALTLMEQQPFDVLVTDMRMPGMTGVELLREVQRRYPETVRLVLSGQADEQAVFECIGLAHQYLAKPCDPESLRSAVRRATLAGSCLNNPGLRELLGRMDRLPSLPRIYHELNRKLEDPEANLEDIAALVAKDPAMTAKILKLVNSAFFGLPHTVSDIFDAVQYLGMATLKTLVLAVHAFEQYPAEAIPWFPWEPIWQHSLDVGARARALARFEEAPESVQEQAAVGGLLHDLGQLILAVNLKDEYQGIWHEAASQQRPLTECEQARLGTTHAEVAGYLLGLWGLPDPVVEAITFHHAPDASGSASFGALTAVHIAETLRPCEAELPPGTCSGPDAGYLQKLGLAGRVELWQQQLATITSS</sequence>
<dbReference type="SUPFAM" id="SSF52172">
    <property type="entry name" value="CheY-like"/>
    <property type="match status" value="1"/>
</dbReference>
<evidence type="ECO:0000313" key="5">
    <source>
        <dbReference type="Proteomes" id="UP000477311"/>
    </source>
</evidence>
<dbReference type="PANTHER" id="PTHR33525:SF3">
    <property type="entry name" value="RIBONUCLEASE Y"/>
    <property type="match status" value="1"/>
</dbReference>
<dbReference type="Proteomes" id="UP000477311">
    <property type="component" value="Unassembled WGS sequence"/>
</dbReference>
<gene>
    <name evidence="4" type="ORF">G4L39_01865</name>
</gene>
<protein>
    <submittedName>
        <fullName evidence="4">HDOD domain-containing protein</fullName>
    </submittedName>
</protein>
<dbReference type="EMBL" id="JAAKYA010000012">
    <property type="protein sequence ID" value="NGO38142.1"/>
    <property type="molecule type" value="Genomic_DNA"/>
</dbReference>
<evidence type="ECO:0000313" key="4">
    <source>
        <dbReference type="EMBL" id="NGO38142.1"/>
    </source>
</evidence>
<keyword evidence="5" id="KW-1185">Reference proteome</keyword>
<dbReference type="GO" id="GO:0000160">
    <property type="term" value="P:phosphorelay signal transduction system"/>
    <property type="evidence" value="ECO:0007669"/>
    <property type="project" value="InterPro"/>
</dbReference>
<dbReference type="InterPro" id="IPR014626">
    <property type="entry name" value="Sig_transdc_resp-reg_put"/>
</dbReference>
<dbReference type="PROSITE" id="PS50110">
    <property type="entry name" value="RESPONSE_REGULATORY"/>
    <property type="match status" value="1"/>
</dbReference>
<dbReference type="CDD" id="cd17569">
    <property type="entry name" value="REC_HupR-like"/>
    <property type="match status" value="1"/>
</dbReference>
<dbReference type="Pfam" id="PF08668">
    <property type="entry name" value="HDOD"/>
    <property type="match status" value="1"/>
</dbReference>
<dbReference type="SUPFAM" id="SSF109604">
    <property type="entry name" value="HD-domain/PDEase-like"/>
    <property type="match status" value="1"/>
</dbReference>
<comment type="caution">
    <text evidence="4">The sequence shown here is derived from an EMBL/GenBank/DDBJ whole genome shotgun (WGS) entry which is preliminary data.</text>
</comment>
<keyword evidence="1" id="KW-0597">Phosphoprotein</keyword>
<dbReference type="PANTHER" id="PTHR33525">
    <property type="match status" value="1"/>
</dbReference>
<dbReference type="InterPro" id="IPR013976">
    <property type="entry name" value="HDOD"/>
</dbReference>
<evidence type="ECO:0000259" key="2">
    <source>
        <dbReference type="PROSITE" id="PS50110"/>
    </source>
</evidence>
<proteinExistence type="predicted"/>
<feature type="domain" description="HDOD" evidence="3">
    <location>
        <begin position="142"/>
        <end position="339"/>
    </location>
</feature>
<reference evidence="4 5" key="1">
    <citation type="submission" date="2020-02" db="EMBL/GenBank/DDBJ databases">
        <title>Draft genome sequence of Limisphaera ngatamarikiensis NGM72.4T, a thermophilic Verrucomicrobia grouped in subdivision 3.</title>
        <authorList>
            <person name="Carere C.R."/>
            <person name="Steen J."/>
            <person name="Hugenholtz P."/>
            <person name="Stott M.B."/>
        </authorList>
    </citation>
    <scope>NUCLEOTIDE SEQUENCE [LARGE SCALE GENOMIC DNA]</scope>
    <source>
        <strain evidence="4 5">NGM72.4</strain>
    </source>
</reference>
<dbReference type="RefSeq" id="WP_165105472.1">
    <property type="nucleotide sequence ID" value="NZ_JAAKYA010000012.1"/>
</dbReference>
<dbReference type="Pfam" id="PF00072">
    <property type="entry name" value="Response_reg"/>
    <property type="match status" value="1"/>
</dbReference>
<name>A0A6M1RTP6_9BACT</name>